<dbReference type="GO" id="GO:0008760">
    <property type="term" value="F:UDP-N-acetylglucosamine 1-carboxyvinyltransferase activity"/>
    <property type="evidence" value="ECO:0007669"/>
    <property type="project" value="UniProtKB-UniRule"/>
</dbReference>
<evidence type="ECO:0000256" key="3">
    <source>
        <dbReference type="ARBA" id="ARBA00022490"/>
    </source>
</evidence>
<dbReference type="Proteomes" id="UP000321046">
    <property type="component" value="Unassembled WGS sequence"/>
</dbReference>
<evidence type="ECO:0000256" key="2">
    <source>
        <dbReference type="ARBA" id="ARBA00004752"/>
    </source>
</evidence>
<dbReference type="GO" id="GO:0008360">
    <property type="term" value="P:regulation of cell shape"/>
    <property type="evidence" value="ECO:0007669"/>
    <property type="project" value="UniProtKB-KW"/>
</dbReference>
<dbReference type="GO" id="GO:0051301">
    <property type="term" value="P:cell division"/>
    <property type="evidence" value="ECO:0007669"/>
    <property type="project" value="UniProtKB-KW"/>
</dbReference>
<keyword evidence="5 12" id="KW-0808">Transferase</keyword>
<accession>A0A5C6WYQ4</accession>
<sequence length="430" mass="46750">MSMEKFVIEGGRKLSGKVRPGGSKNEALPCLAATLLSDEPITLRNVPRIRDVEVMLEVMADLGGEHEWIEENVVRVVNKNVDRTDLNQELCRKVRASILFAGSMLGRSQRCELPPPGGDVIGRRRLDTHFLALRALGATIDFNEGRFTFEADKLRGAEIFMDEASVTATENAVMAAALAQGTTVIRNAACEPHVQGLCRMLAAMGARIEGIGTNILTIKGTKGMWGCEHTIGPDYLEVGSLAGLAAVTGSELTIEGVVPDDLRMIRLVFEKLGVKTELRGEDLFVPGDQDLVIRDDMNNAMAKVDDAPWPAFPTDLMSIAITVATQSKGTVLFFEKMFEGRMFFVDSLIAMGAKIVFCDPHRVVVVGGSELIGSTLESPDVRAGMALLIAAMCARGTSTIYNVRQIDRGYERIDEKLNALGANIKRLPVE</sequence>
<evidence type="ECO:0000256" key="4">
    <source>
        <dbReference type="ARBA" id="ARBA00022618"/>
    </source>
</evidence>
<dbReference type="OrthoDB" id="9803760at2"/>
<feature type="domain" description="Enolpyruvate transferase" evidence="13">
    <location>
        <begin position="9"/>
        <end position="417"/>
    </location>
</feature>
<name>A0A5C6WYQ4_9DELT</name>
<evidence type="ECO:0000256" key="6">
    <source>
        <dbReference type="ARBA" id="ARBA00022960"/>
    </source>
</evidence>
<dbReference type="GO" id="GO:0019277">
    <property type="term" value="P:UDP-N-acetylgalactosamine biosynthetic process"/>
    <property type="evidence" value="ECO:0007669"/>
    <property type="project" value="InterPro"/>
</dbReference>
<evidence type="ECO:0000256" key="1">
    <source>
        <dbReference type="ARBA" id="ARBA00004496"/>
    </source>
</evidence>
<feature type="binding site" evidence="12">
    <location>
        <begin position="24"/>
        <end position="25"/>
    </location>
    <ligand>
        <name>phosphoenolpyruvate</name>
        <dbReference type="ChEBI" id="CHEBI:58702"/>
    </ligand>
</feature>
<dbReference type="Pfam" id="PF00275">
    <property type="entry name" value="EPSP_synthase"/>
    <property type="match status" value="1"/>
</dbReference>
<dbReference type="UniPathway" id="UPA00219"/>
<evidence type="ECO:0000256" key="8">
    <source>
        <dbReference type="ARBA" id="ARBA00023306"/>
    </source>
</evidence>
<keyword evidence="9 12" id="KW-0961">Cell wall biogenesis/degradation</keyword>
<dbReference type="NCBIfam" id="NF006873">
    <property type="entry name" value="PRK09369.1"/>
    <property type="match status" value="1"/>
</dbReference>
<dbReference type="SUPFAM" id="SSF55205">
    <property type="entry name" value="EPT/RTPC-like"/>
    <property type="match status" value="1"/>
</dbReference>
<comment type="pathway">
    <text evidence="2 12">Cell wall biogenesis; peptidoglycan biosynthesis.</text>
</comment>
<dbReference type="EC" id="2.5.1.7" evidence="12"/>
<organism evidence="14 15">
    <name type="scientific">Lujinxingia vulgaris</name>
    <dbReference type="NCBI Taxonomy" id="2600176"/>
    <lineage>
        <taxon>Bacteria</taxon>
        <taxon>Deltaproteobacteria</taxon>
        <taxon>Bradymonadales</taxon>
        <taxon>Lujinxingiaceae</taxon>
        <taxon>Lujinxingia</taxon>
    </lineage>
</organism>
<evidence type="ECO:0000259" key="13">
    <source>
        <dbReference type="Pfam" id="PF00275"/>
    </source>
</evidence>
<feature type="active site" description="Proton donor" evidence="12">
    <location>
        <position position="119"/>
    </location>
</feature>
<dbReference type="RefSeq" id="WP_146975763.1">
    <property type="nucleotide sequence ID" value="NZ_VOSL01000059.1"/>
</dbReference>
<evidence type="ECO:0000256" key="12">
    <source>
        <dbReference type="HAMAP-Rule" id="MF_00111"/>
    </source>
</evidence>
<keyword evidence="4 12" id="KW-0132">Cell division</keyword>
<reference evidence="14 15" key="1">
    <citation type="submission" date="2019-08" db="EMBL/GenBank/DDBJ databases">
        <title>Bradymonadales sp. TMQ2.</title>
        <authorList>
            <person name="Liang Q."/>
        </authorList>
    </citation>
    <scope>NUCLEOTIDE SEQUENCE [LARGE SCALE GENOMIC DNA]</scope>
    <source>
        <strain evidence="14 15">TMQ2</strain>
    </source>
</reference>
<comment type="caution">
    <text evidence="14">The sequence shown here is derived from an EMBL/GenBank/DDBJ whole genome shotgun (WGS) entry which is preliminary data.</text>
</comment>
<feature type="binding site" evidence="12">
    <location>
        <position position="315"/>
    </location>
    <ligand>
        <name>UDP-N-acetyl-alpha-D-glucosamine</name>
        <dbReference type="ChEBI" id="CHEBI:57705"/>
    </ligand>
</feature>
<keyword evidence="8 12" id="KW-0131">Cell cycle</keyword>
<proteinExistence type="inferred from homology"/>
<dbReference type="GO" id="GO:0009252">
    <property type="term" value="P:peptidoglycan biosynthetic process"/>
    <property type="evidence" value="ECO:0007669"/>
    <property type="project" value="UniProtKB-UniRule"/>
</dbReference>
<dbReference type="InterPro" id="IPR050068">
    <property type="entry name" value="MurA_subfamily"/>
</dbReference>
<evidence type="ECO:0000313" key="14">
    <source>
        <dbReference type="EMBL" id="TXD33881.1"/>
    </source>
</evidence>
<feature type="binding site" evidence="12">
    <location>
        <position position="337"/>
    </location>
    <ligand>
        <name>UDP-N-acetyl-alpha-D-glucosamine</name>
        <dbReference type="ChEBI" id="CHEBI:57705"/>
    </ligand>
</feature>
<evidence type="ECO:0000256" key="7">
    <source>
        <dbReference type="ARBA" id="ARBA00022984"/>
    </source>
</evidence>
<comment type="function">
    <text evidence="12">Cell wall formation. Adds enolpyruvyl to UDP-N-acetylglucosamine.</text>
</comment>
<evidence type="ECO:0000256" key="11">
    <source>
        <dbReference type="ARBA" id="ARBA00047527"/>
    </source>
</evidence>
<keyword evidence="6 12" id="KW-0133">Cell shape</keyword>
<dbReference type="InterPro" id="IPR005750">
    <property type="entry name" value="UDP_GlcNAc_COvinyl_MurA"/>
</dbReference>
<dbReference type="GO" id="GO:0005737">
    <property type="term" value="C:cytoplasm"/>
    <property type="evidence" value="ECO:0007669"/>
    <property type="project" value="UniProtKB-SubCell"/>
</dbReference>
<dbReference type="NCBIfam" id="TIGR01072">
    <property type="entry name" value="murA"/>
    <property type="match status" value="1"/>
</dbReference>
<gene>
    <name evidence="12 14" type="primary">murA</name>
    <name evidence="14" type="ORF">FRC96_15370</name>
</gene>
<keyword evidence="3 12" id="KW-0963">Cytoplasm</keyword>
<dbReference type="InterPro" id="IPR013792">
    <property type="entry name" value="RNA3'P_cycl/enolpyr_Trfase_a/b"/>
</dbReference>
<dbReference type="GO" id="GO:0071555">
    <property type="term" value="P:cell wall organization"/>
    <property type="evidence" value="ECO:0007669"/>
    <property type="project" value="UniProtKB-KW"/>
</dbReference>
<comment type="subcellular location">
    <subcellularLocation>
        <location evidence="1 12">Cytoplasm</location>
    </subcellularLocation>
</comment>
<comment type="similarity">
    <text evidence="10 12">Belongs to the EPSP synthase family. MurA subfamily.</text>
</comment>
<dbReference type="CDD" id="cd01555">
    <property type="entry name" value="UdpNAET"/>
    <property type="match status" value="1"/>
</dbReference>
<dbReference type="AlphaFoldDB" id="A0A5C6WYQ4"/>
<comment type="catalytic activity">
    <reaction evidence="11 12">
        <text>phosphoenolpyruvate + UDP-N-acetyl-alpha-D-glucosamine = UDP-N-acetyl-3-O-(1-carboxyvinyl)-alpha-D-glucosamine + phosphate</text>
        <dbReference type="Rhea" id="RHEA:18681"/>
        <dbReference type="ChEBI" id="CHEBI:43474"/>
        <dbReference type="ChEBI" id="CHEBI:57705"/>
        <dbReference type="ChEBI" id="CHEBI:58702"/>
        <dbReference type="ChEBI" id="CHEBI:68483"/>
        <dbReference type="EC" id="2.5.1.7"/>
    </reaction>
</comment>
<dbReference type="InterPro" id="IPR001986">
    <property type="entry name" value="Enolpyruvate_Tfrase_dom"/>
</dbReference>
<dbReference type="HAMAP" id="MF_00111">
    <property type="entry name" value="MurA"/>
    <property type="match status" value="1"/>
</dbReference>
<evidence type="ECO:0000256" key="9">
    <source>
        <dbReference type="ARBA" id="ARBA00023316"/>
    </source>
</evidence>
<dbReference type="PANTHER" id="PTHR43783:SF1">
    <property type="entry name" value="UDP-N-ACETYLGLUCOSAMINE 1-CARBOXYVINYLTRANSFERASE"/>
    <property type="match status" value="1"/>
</dbReference>
<feature type="binding site" evidence="12">
    <location>
        <position position="95"/>
    </location>
    <ligand>
        <name>UDP-N-acetyl-alpha-D-glucosamine</name>
        <dbReference type="ChEBI" id="CHEBI:57705"/>
    </ligand>
</feature>
<protein>
    <recommendedName>
        <fullName evidence="12">UDP-N-acetylglucosamine 1-carboxyvinyltransferase</fullName>
        <ecNumber evidence="12">2.5.1.7</ecNumber>
    </recommendedName>
    <alternativeName>
        <fullName evidence="12">Enoylpyruvate transferase</fullName>
    </alternativeName>
    <alternativeName>
        <fullName evidence="12">UDP-N-acetylglucosamine enolpyruvyl transferase</fullName>
        <shortName evidence="12">EPT</shortName>
    </alternativeName>
</protein>
<dbReference type="PANTHER" id="PTHR43783">
    <property type="entry name" value="UDP-N-ACETYLGLUCOSAMINE 1-CARBOXYVINYLTRANSFERASE"/>
    <property type="match status" value="1"/>
</dbReference>
<evidence type="ECO:0000256" key="5">
    <source>
        <dbReference type="ARBA" id="ARBA00022679"/>
    </source>
</evidence>
<comment type="caution">
    <text evidence="12">Lacks conserved residue(s) required for the propagation of feature annotation.</text>
</comment>
<dbReference type="InterPro" id="IPR036968">
    <property type="entry name" value="Enolpyruvate_Tfrase_sf"/>
</dbReference>
<evidence type="ECO:0000256" key="10">
    <source>
        <dbReference type="ARBA" id="ARBA00038367"/>
    </source>
</evidence>
<dbReference type="Gene3D" id="3.65.10.10">
    <property type="entry name" value="Enolpyruvate transferase domain"/>
    <property type="match status" value="2"/>
</dbReference>
<dbReference type="EMBL" id="VOSL01000059">
    <property type="protein sequence ID" value="TXD33881.1"/>
    <property type="molecule type" value="Genomic_DNA"/>
</dbReference>
<keyword evidence="7 12" id="KW-0573">Peptidoglycan synthesis</keyword>
<evidence type="ECO:0000313" key="15">
    <source>
        <dbReference type="Proteomes" id="UP000321046"/>
    </source>
</evidence>